<proteinExistence type="predicted"/>
<reference evidence="1 2" key="1">
    <citation type="journal article" date="2022" name="New Phytol.">
        <title>Ecological generalism drives hyperdiversity of secondary metabolite gene clusters in xylarialean endophytes.</title>
        <authorList>
            <person name="Franco M.E.E."/>
            <person name="Wisecaver J.H."/>
            <person name="Arnold A.E."/>
            <person name="Ju Y.M."/>
            <person name="Slot J.C."/>
            <person name="Ahrendt S."/>
            <person name="Moore L.P."/>
            <person name="Eastman K.E."/>
            <person name="Scott K."/>
            <person name="Konkel Z."/>
            <person name="Mondo S.J."/>
            <person name="Kuo A."/>
            <person name="Hayes R.D."/>
            <person name="Haridas S."/>
            <person name="Andreopoulos B."/>
            <person name="Riley R."/>
            <person name="LaButti K."/>
            <person name="Pangilinan J."/>
            <person name="Lipzen A."/>
            <person name="Amirebrahimi M."/>
            <person name="Yan J."/>
            <person name="Adam C."/>
            <person name="Keymanesh K."/>
            <person name="Ng V."/>
            <person name="Louie K."/>
            <person name="Northen T."/>
            <person name="Drula E."/>
            <person name="Henrissat B."/>
            <person name="Hsieh H.M."/>
            <person name="Youens-Clark K."/>
            <person name="Lutzoni F."/>
            <person name="Miadlikowska J."/>
            <person name="Eastwood D.C."/>
            <person name="Hamelin R.C."/>
            <person name="Grigoriev I.V."/>
            <person name="U'Ren J.M."/>
        </authorList>
    </citation>
    <scope>NUCLEOTIDE SEQUENCE [LARGE SCALE GENOMIC DNA]</scope>
    <source>
        <strain evidence="1 2">ER1909</strain>
    </source>
</reference>
<accession>A0ACC0DIJ4</accession>
<organism evidence="1 2">
    <name type="scientific">Hypoxylon rubiginosum</name>
    <dbReference type="NCBI Taxonomy" id="110542"/>
    <lineage>
        <taxon>Eukaryota</taxon>
        <taxon>Fungi</taxon>
        <taxon>Dikarya</taxon>
        <taxon>Ascomycota</taxon>
        <taxon>Pezizomycotina</taxon>
        <taxon>Sordariomycetes</taxon>
        <taxon>Xylariomycetidae</taxon>
        <taxon>Xylariales</taxon>
        <taxon>Hypoxylaceae</taxon>
        <taxon>Hypoxylon</taxon>
    </lineage>
</organism>
<evidence type="ECO:0000313" key="1">
    <source>
        <dbReference type="EMBL" id="KAI6092657.1"/>
    </source>
</evidence>
<dbReference type="Proteomes" id="UP001497680">
    <property type="component" value="Unassembled WGS sequence"/>
</dbReference>
<protein>
    <submittedName>
        <fullName evidence="1">Ankyrin</fullName>
    </submittedName>
</protein>
<gene>
    <name evidence="1" type="ORF">F4821DRAFT_138680</name>
</gene>
<name>A0ACC0DIJ4_9PEZI</name>
<comment type="caution">
    <text evidence="1">The sequence shown here is derived from an EMBL/GenBank/DDBJ whole genome shotgun (WGS) entry which is preliminary data.</text>
</comment>
<dbReference type="EMBL" id="MU394283">
    <property type="protein sequence ID" value="KAI6092657.1"/>
    <property type="molecule type" value="Genomic_DNA"/>
</dbReference>
<keyword evidence="2" id="KW-1185">Reference proteome</keyword>
<evidence type="ECO:0000313" key="2">
    <source>
        <dbReference type="Proteomes" id="UP001497680"/>
    </source>
</evidence>
<sequence length="455" mass="50814">MPFSDLPNEVVHLILVPAVWVRGLKRAVRLRLVSRTWNAAVEDAIFDSGILDENGLVNRIRREVDFAFWHRYLIYRALHNAKPSSMGLVLIRQTAERIVEMRGRNLADSQEAVRECVGELCHAVLVFGGCGQISTYLAPEAGAIGRLDEDFHLFRRALVSAAAYMNDLDLGRLALSSHPDGRPPNDRAMMYTLGIFFDPYQLAAYRGNKDFISLLLDNETETTIQRSSHRATIAYSAIMGSQMGVLDYALGSSFSTDSSDYMVLRESLVSGLSTIPSIDIFERCFDLVKDRLQHPCRPYNGIHRQKWLLSRLHTAAECGAVPVMEYLVKQGASVNGRFSDKESPFSRPISLAALKGHEDAVKWLLSQGANLDRSLQAAVAGGSRRIMQILMDHGAMNDKSAVKLALLEAVETEREDLFRFLMEHGAVFDDATRKEAVEIAEEEQLESMASFIKGF</sequence>